<gene>
    <name evidence="7" type="ORF">IAA55_03090</name>
</gene>
<comment type="caution">
    <text evidence="7">The sequence shown here is derived from an EMBL/GenBank/DDBJ whole genome shotgun (WGS) entry which is preliminary data.</text>
</comment>
<feature type="transmembrane region" description="Helical" evidence="4">
    <location>
        <begin position="6"/>
        <end position="31"/>
    </location>
</feature>
<keyword evidence="4" id="KW-0472">Membrane</keyword>
<dbReference type="AlphaFoldDB" id="A0A9D1JA97"/>
<feature type="transmembrane region" description="Helical" evidence="4">
    <location>
        <begin position="117"/>
        <end position="138"/>
    </location>
</feature>
<dbReference type="InterPro" id="IPR004101">
    <property type="entry name" value="Mur_ligase_C"/>
</dbReference>
<accession>A0A9D1JA97</accession>
<dbReference type="InterPro" id="IPR051046">
    <property type="entry name" value="MurCDEF_CellWall_CoF430Synth"/>
</dbReference>
<keyword evidence="1 7" id="KW-0436">Ligase</keyword>
<dbReference type="SUPFAM" id="SSF53623">
    <property type="entry name" value="MurD-like peptide ligases, catalytic domain"/>
    <property type="match status" value="1"/>
</dbReference>
<dbReference type="Gene3D" id="3.90.190.20">
    <property type="entry name" value="Mur ligase, C-terminal domain"/>
    <property type="match status" value="1"/>
</dbReference>
<dbReference type="InterPro" id="IPR036615">
    <property type="entry name" value="Mur_ligase_C_dom_sf"/>
</dbReference>
<dbReference type="GO" id="GO:0005524">
    <property type="term" value="F:ATP binding"/>
    <property type="evidence" value="ECO:0007669"/>
    <property type="project" value="UniProtKB-KW"/>
</dbReference>
<feature type="domain" description="Mur ligase central" evidence="6">
    <location>
        <begin position="197"/>
        <end position="386"/>
    </location>
</feature>
<dbReference type="EMBL" id="DVHM01000048">
    <property type="protein sequence ID" value="HIR70250.1"/>
    <property type="molecule type" value="Genomic_DNA"/>
</dbReference>
<dbReference type="Proteomes" id="UP000823912">
    <property type="component" value="Unassembled WGS sequence"/>
</dbReference>
<dbReference type="GO" id="GO:0016881">
    <property type="term" value="F:acid-amino acid ligase activity"/>
    <property type="evidence" value="ECO:0007669"/>
    <property type="project" value="InterPro"/>
</dbReference>
<dbReference type="SUPFAM" id="SSF53244">
    <property type="entry name" value="MurD-like peptide ligases, peptide-binding domain"/>
    <property type="match status" value="1"/>
</dbReference>
<evidence type="ECO:0000259" key="6">
    <source>
        <dbReference type="Pfam" id="PF08245"/>
    </source>
</evidence>
<keyword evidence="4" id="KW-1133">Transmembrane helix</keyword>
<feature type="transmembrane region" description="Helical" evidence="4">
    <location>
        <begin position="52"/>
        <end position="70"/>
    </location>
</feature>
<dbReference type="Pfam" id="PF02875">
    <property type="entry name" value="Mur_ligase_C"/>
    <property type="match status" value="1"/>
</dbReference>
<evidence type="ECO:0000259" key="5">
    <source>
        <dbReference type="Pfam" id="PF02875"/>
    </source>
</evidence>
<protein>
    <submittedName>
        <fullName evidence="7">UDP-N-acetylmuramoyl-tripeptide--D-alanyl-D-alanine ligase</fullName>
    </submittedName>
</protein>
<reference evidence="7" key="1">
    <citation type="submission" date="2020-10" db="EMBL/GenBank/DDBJ databases">
        <authorList>
            <person name="Gilroy R."/>
        </authorList>
    </citation>
    <scope>NUCLEOTIDE SEQUENCE</scope>
    <source>
        <strain evidence="7">ChiSjej5B23-6657</strain>
    </source>
</reference>
<feature type="transmembrane region" description="Helical" evidence="4">
    <location>
        <begin position="76"/>
        <end position="96"/>
    </location>
</feature>
<name>A0A9D1JA97_9FIRM</name>
<evidence type="ECO:0000313" key="8">
    <source>
        <dbReference type="Proteomes" id="UP000823912"/>
    </source>
</evidence>
<dbReference type="PANTHER" id="PTHR43024:SF1">
    <property type="entry name" value="UDP-N-ACETYLMURAMOYL-TRIPEPTIDE--D-ALANYL-D-ALANINE LIGASE"/>
    <property type="match status" value="1"/>
</dbReference>
<dbReference type="InterPro" id="IPR036565">
    <property type="entry name" value="Mur-like_cat_sf"/>
</dbReference>
<feature type="transmembrane region" description="Helical" evidence="4">
    <location>
        <begin position="144"/>
        <end position="166"/>
    </location>
</feature>
<evidence type="ECO:0000256" key="3">
    <source>
        <dbReference type="ARBA" id="ARBA00022840"/>
    </source>
</evidence>
<keyword evidence="2" id="KW-0547">Nucleotide-binding</keyword>
<feature type="domain" description="Mur ligase C-terminal" evidence="5">
    <location>
        <begin position="408"/>
        <end position="518"/>
    </location>
</feature>
<evidence type="ECO:0000256" key="2">
    <source>
        <dbReference type="ARBA" id="ARBA00022741"/>
    </source>
</evidence>
<dbReference type="Pfam" id="PF08245">
    <property type="entry name" value="Mur_ligase_M"/>
    <property type="match status" value="1"/>
</dbReference>
<dbReference type="Gene3D" id="3.40.1190.10">
    <property type="entry name" value="Mur-like, catalytic domain"/>
    <property type="match status" value="1"/>
</dbReference>
<dbReference type="PANTHER" id="PTHR43024">
    <property type="entry name" value="UDP-N-ACETYLMURAMOYL-TRIPEPTIDE--D-ALANYL-D-ALANINE LIGASE"/>
    <property type="match status" value="1"/>
</dbReference>
<sequence>MEKLEMITLVCGLAAGIAAAAVLIKFNLHMFQLNGYKNGEHLHWIKKNRRQFRILIPDGALALAAALFLWPLHLEILSMVVKIVLLFYLVLTVWNYRYLNRSQTKKKLVYTSRVKRLLATELIVLALLILLAAVLTWFSSALLTGWLLIGVVLALMPHLPVVCNLINSPMEKAINRHFVNDALNRLKQMPDMKIIGITGSYGKTSVKFYLKTLLEARYSVLMTPESFNTPMGVVRTIREHLQPDHEIFLCEMGARHVGDIKEICDMVHPDWGIITSIGPQHLETFFTMDNIVHTKFELADALPEDGTLFLNGDCSYITDYCDRYPNRVLYSAEEQRQGGYYAKDIRVSELGTDFTVVSPEGEEARYQTRLIGGHNVINLVGAIAVAHRMGIPLVELKVPVRRLQPVPHRLQMRQQGNVTIIDDAYNSNPVGSKAAVETLAMFEGVRILVTPGMVELGDSEEEYNYKFGTYAAGCCDYVALVGERHTRPIREGLLAEGFDETRIFTGEKLEDALQFAYGIREQGHKYILLENDLPDNY</sequence>
<proteinExistence type="predicted"/>
<evidence type="ECO:0000256" key="1">
    <source>
        <dbReference type="ARBA" id="ARBA00022598"/>
    </source>
</evidence>
<evidence type="ECO:0000313" key="7">
    <source>
        <dbReference type="EMBL" id="HIR70250.1"/>
    </source>
</evidence>
<reference evidence="7" key="2">
    <citation type="journal article" date="2021" name="PeerJ">
        <title>Extensive microbial diversity within the chicken gut microbiome revealed by metagenomics and culture.</title>
        <authorList>
            <person name="Gilroy R."/>
            <person name="Ravi A."/>
            <person name="Getino M."/>
            <person name="Pursley I."/>
            <person name="Horton D.L."/>
            <person name="Alikhan N.F."/>
            <person name="Baker D."/>
            <person name="Gharbi K."/>
            <person name="Hall N."/>
            <person name="Watson M."/>
            <person name="Adriaenssens E.M."/>
            <person name="Foster-Nyarko E."/>
            <person name="Jarju S."/>
            <person name="Secka A."/>
            <person name="Antonio M."/>
            <person name="Oren A."/>
            <person name="Chaudhuri R.R."/>
            <person name="La Ragione R."/>
            <person name="Hildebrand F."/>
            <person name="Pallen M.J."/>
        </authorList>
    </citation>
    <scope>NUCLEOTIDE SEQUENCE</scope>
    <source>
        <strain evidence="7">ChiSjej5B23-6657</strain>
    </source>
</reference>
<organism evidence="7 8">
    <name type="scientific">Candidatus Pullilachnospira gallistercoris</name>
    <dbReference type="NCBI Taxonomy" id="2840911"/>
    <lineage>
        <taxon>Bacteria</taxon>
        <taxon>Bacillati</taxon>
        <taxon>Bacillota</taxon>
        <taxon>Clostridia</taxon>
        <taxon>Lachnospirales</taxon>
        <taxon>Lachnospiraceae</taxon>
        <taxon>Lachnospiraceae incertae sedis</taxon>
        <taxon>Candidatus Pullilachnospira</taxon>
    </lineage>
</organism>
<evidence type="ECO:0000256" key="4">
    <source>
        <dbReference type="SAM" id="Phobius"/>
    </source>
</evidence>
<keyword evidence="4" id="KW-0812">Transmembrane</keyword>
<keyword evidence="3" id="KW-0067">ATP-binding</keyword>
<dbReference type="InterPro" id="IPR013221">
    <property type="entry name" value="Mur_ligase_cen"/>
</dbReference>